<comment type="caution">
    <text evidence="1">The sequence shown here is derived from an EMBL/GenBank/DDBJ whole genome shotgun (WGS) entry which is preliminary data.</text>
</comment>
<protein>
    <submittedName>
        <fullName evidence="1">Uncharacterized protein</fullName>
    </submittedName>
</protein>
<dbReference type="AlphaFoldDB" id="A0A8I0MYY6"/>
<evidence type="ECO:0000313" key="1">
    <source>
        <dbReference type="EMBL" id="MBE0347922.1"/>
    </source>
</evidence>
<name>A0A8I0MYY6_9GAMM</name>
<gene>
    <name evidence="1" type="ORF">PPEP_a4304</name>
</gene>
<sequence length="243" mass="27066">MSLIILPHILAASEQPQYATQSQFKDTSEDLKRMRIVEGKPALLVVLDADKQVLASSVGYTQWSSGRPQLPLAEFGVSYTYRKAADKGDPATNFDTEERRLPIMPALRFNPTSKFAIDIRNSGTAAQAFIIVDQDEVRSKTDITDWPNEIWDGSAPLDVAQLTYKYFDMAVGLHDSQAPLQLTRLDMSKSDVNLPLVSKFIDVYFTNMFHDWSDAKAQMEAALNRLSSVDTLKSGAEIEALGE</sequence>
<dbReference type="RefSeq" id="WP_128731781.1">
    <property type="nucleotide sequence ID" value="NZ_AQHF01000028.1"/>
</dbReference>
<accession>A0A8I0MYY6</accession>
<evidence type="ECO:0000313" key="2">
    <source>
        <dbReference type="Proteomes" id="UP000660708"/>
    </source>
</evidence>
<organism evidence="1 2">
    <name type="scientific">Pseudoalteromonas peptidolytica F12-50-A1</name>
    <dbReference type="NCBI Taxonomy" id="1315280"/>
    <lineage>
        <taxon>Bacteria</taxon>
        <taxon>Pseudomonadati</taxon>
        <taxon>Pseudomonadota</taxon>
        <taxon>Gammaproteobacteria</taxon>
        <taxon>Alteromonadales</taxon>
        <taxon>Pseudoalteromonadaceae</taxon>
        <taxon>Pseudoalteromonas</taxon>
    </lineage>
</organism>
<dbReference type="EMBL" id="AQHF01000028">
    <property type="protein sequence ID" value="MBE0347922.1"/>
    <property type="molecule type" value="Genomic_DNA"/>
</dbReference>
<dbReference type="Proteomes" id="UP000660708">
    <property type="component" value="Unassembled WGS sequence"/>
</dbReference>
<reference evidence="1 2" key="1">
    <citation type="submission" date="2015-06" db="EMBL/GenBank/DDBJ databases">
        <title>Genome sequence of Pseudoalteromonas peptidolytica.</title>
        <authorList>
            <person name="Xie B.-B."/>
            <person name="Rong J.-C."/>
            <person name="Qin Q.-L."/>
            <person name="Zhang Y.-Z."/>
        </authorList>
    </citation>
    <scope>NUCLEOTIDE SEQUENCE [LARGE SCALE GENOMIC DNA]</scope>
    <source>
        <strain evidence="1 2">F12-50-A1</strain>
    </source>
</reference>
<proteinExistence type="predicted"/>
<keyword evidence="2" id="KW-1185">Reference proteome</keyword>